<protein>
    <submittedName>
        <fullName evidence="2">Uncharacterized protein</fullName>
    </submittedName>
</protein>
<reference evidence="2 3" key="1">
    <citation type="submission" date="2018-12" db="EMBL/GenBank/DDBJ databases">
        <title>Deinococcus radiophilus ATCC 27603 genome sequencing and assembly.</title>
        <authorList>
            <person name="Maclea K.S."/>
            <person name="Maynard C.R."/>
        </authorList>
    </citation>
    <scope>NUCLEOTIDE SEQUENCE [LARGE SCALE GENOMIC DNA]</scope>
    <source>
        <strain evidence="2 3">ATCC 27603</strain>
    </source>
</reference>
<dbReference type="EMBL" id="RXPE01000034">
    <property type="protein sequence ID" value="RTR25228.1"/>
    <property type="molecule type" value="Genomic_DNA"/>
</dbReference>
<evidence type="ECO:0000256" key="1">
    <source>
        <dbReference type="SAM" id="Phobius"/>
    </source>
</evidence>
<keyword evidence="1" id="KW-0812">Transmembrane</keyword>
<dbReference type="OrthoDB" id="66453at2"/>
<comment type="caution">
    <text evidence="2">The sequence shown here is derived from an EMBL/GenBank/DDBJ whole genome shotgun (WGS) entry which is preliminary data.</text>
</comment>
<keyword evidence="1" id="KW-0472">Membrane</keyword>
<proteinExistence type="predicted"/>
<evidence type="ECO:0000313" key="3">
    <source>
        <dbReference type="Proteomes" id="UP000277766"/>
    </source>
</evidence>
<feature type="transmembrane region" description="Helical" evidence="1">
    <location>
        <begin position="17"/>
        <end position="38"/>
    </location>
</feature>
<name>A0A3S0K8T7_9DEIO</name>
<keyword evidence="1" id="KW-1133">Transmembrane helix</keyword>
<dbReference type="Proteomes" id="UP000277766">
    <property type="component" value="Unassembled WGS sequence"/>
</dbReference>
<gene>
    <name evidence="2" type="ORF">EJ104_11825</name>
</gene>
<dbReference type="RefSeq" id="WP_126353073.1">
    <property type="nucleotide sequence ID" value="NZ_CP086380.1"/>
</dbReference>
<evidence type="ECO:0000313" key="2">
    <source>
        <dbReference type="EMBL" id="RTR25228.1"/>
    </source>
</evidence>
<keyword evidence="3" id="KW-1185">Reference proteome</keyword>
<accession>A0A3S0K8T7</accession>
<sequence>MNRQTTQSSGGGAGRTALWVVLALALAALAYLTLGLAIPNNPLYSDRSANGISKYQFLEACQEQIPHTPEMESVRSELTAQNMLGEDDSLYTELIPDSEELVDSIRVSNEPETSWEMTVPVRVHSQLTGKPLAQIVSQCRYDREQNAVMVMLRPAPQGL</sequence>
<organism evidence="2 3">
    <name type="scientific">Deinococcus radiophilus</name>
    <dbReference type="NCBI Taxonomy" id="32062"/>
    <lineage>
        <taxon>Bacteria</taxon>
        <taxon>Thermotogati</taxon>
        <taxon>Deinococcota</taxon>
        <taxon>Deinococci</taxon>
        <taxon>Deinococcales</taxon>
        <taxon>Deinococcaceae</taxon>
        <taxon>Deinococcus</taxon>
    </lineage>
</organism>
<dbReference type="AlphaFoldDB" id="A0A3S0K8T7"/>